<dbReference type="EMBL" id="QSVQ01000002">
    <property type="protein sequence ID" value="RGO54088.1"/>
    <property type="molecule type" value="Genomic_DNA"/>
</dbReference>
<gene>
    <name evidence="1" type="ORF">DXB12_03030</name>
</gene>
<dbReference type="Proteomes" id="UP000261055">
    <property type="component" value="Unassembled WGS sequence"/>
</dbReference>
<dbReference type="Pfam" id="PF21983">
    <property type="entry name" value="NikA-like"/>
    <property type="match status" value="1"/>
</dbReference>
<comment type="caution">
    <text evidence="1">The sequence shown here is derived from an EMBL/GenBank/DDBJ whole genome shotgun (WGS) entry which is preliminary data.</text>
</comment>
<organism evidence="1 2">
    <name type="scientific">Dorea formicigenerans</name>
    <dbReference type="NCBI Taxonomy" id="39486"/>
    <lineage>
        <taxon>Bacteria</taxon>
        <taxon>Bacillati</taxon>
        <taxon>Bacillota</taxon>
        <taxon>Clostridia</taxon>
        <taxon>Lachnospirales</taxon>
        <taxon>Lachnospiraceae</taxon>
        <taxon>Dorea</taxon>
    </lineage>
</organism>
<keyword evidence="2" id="KW-1185">Reference proteome</keyword>
<evidence type="ECO:0000313" key="2">
    <source>
        <dbReference type="Proteomes" id="UP000261055"/>
    </source>
</evidence>
<protein>
    <submittedName>
        <fullName evidence="1">Plasmid mobilization relaxosome protein MobC</fullName>
    </submittedName>
</protein>
<dbReference type="RefSeq" id="WP_009259785.1">
    <property type="nucleotide sequence ID" value="NZ_QSVQ01000002.1"/>
</dbReference>
<evidence type="ECO:0000313" key="1">
    <source>
        <dbReference type="EMBL" id="RGO54088.1"/>
    </source>
</evidence>
<accession>A0A3E5GWB0</accession>
<dbReference type="AlphaFoldDB" id="A0A3E5GWB0"/>
<name>A0A3E5GWB0_9FIRM</name>
<dbReference type="InterPro" id="IPR053842">
    <property type="entry name" value="NikA-like"/>
</dbReference>
<proteinExistence type="predicted"/>
<sequence length="110" mass="12729">MEKLNDTIILRVSKADRERIRAKMDELGVMNMSAYIRKMALDGYCVKLDLQDLKELIRLLRICSNNLNQYAKKANETGSIYLADIQDLQVRLDELWRAAKELLVRLASIS</sequence>
<reference evidence="1 2" key="1">
    <citation type="submission" date="2018-08" db="EMBL/GenBank/DDBJ databases">
        <title>A genome reference for cultivated species of the human gut microbiota.</title>
        <authorList>
            <person name="Zou Y."/>
            <person name="Xue W."/>
            <person name="Luo G."/>
        </authorList>
    </citation>
    <scope>NUCLEOTIDE SEQUENCE [LARGE SCALE GENOMIC DNA]</scope>
    <source>
        <strain evidence="1 2">OM02-12</strain>
    </source>
</reference>